<reference evidence="2 3" key="1">
    <citation type="submission" date="2020-04" db="EMBL/GenBank/DDBJ databases">
        <title>Staphylococcus species from domestic dog.</title>
        <authorList>
            <person name="Paterson G.K."/>
        </authorList>
    </citation>
    <scope>NUCLEOTIDE SEQUENCE [LARGE SCALE GENOMIC DNA]</scope>
    <source>
        <strain evidence="2 3">H16/1A</strain>
    </source>
</reference>
<dbReference type="InterPro" id="IPR050194">
    <property type="entry name" value="Glycosyltransferase_grp1"/>
</dbReference>
<dbReference type="RefSeq" id="WP_198618171.1">
    <property type="nucleotide sequence ID" value="NZ_JABANU010000016.1"/>
</dbReference>
<gene>
    <name evidence="2" type="ORF">HHH54_07220</name>
</gene>
<dbReference type="Proteomes" id="UP000751852">
    <property type="component" value="Unassembled WGS sequence"/>
</dbReference>
<organism evidence="2 3">
    <name type="scientific">Staphylococcus canis</name>
    <dbReference type="NCBI Taxonomy" id="2724942"/>
    <lineage>
        <taxon>Bacteria</taxon>
        <taxon>Bacillati</taxon>
        <taxon>Bacillota</taxon>
        <taxon>Bacilli</taxon>
        <taxon>Bacillales</taxon>
        <taxon>Staphylococcaceae</taxon>
        <taxon>Staphylococcus</taxon>
    </lineage>
</organism>
<sequence length="380" mass="44916">MAYLLITNAYPNKDKIYANAFVHRRVKEYIARDLDVTVVVFTTKIKRDEIYDGVRVKYMDESQLYNHLLYHQYDKLLFHFINYKMFNAVERIENKPDIVVWLHGFEAENWYTRYYNYLASPKALKEQLRKKDEHYPYQQAFLRHLMQRDDIRVQFIYVSRGLKEYYVDPFVGVEPKEYYIIPNIIDHKLFPYREKKEEDRFNILSIRPFTAKNYANDLTVRTIQLLSKKSYFKKLTFSIYGDGPLFDQITKPIKHYKNVNLNKMFVPQPEISKIHAENGIYLGPSRHDSQGVSLNEAMSSGLVPISNHIGGIPDFIQHGKSGFLAQRNNVEEMAEYIDYLIKHPDQFLEMSREASSSIQQLTGTHNVIEKEVEVITDGKH</sequence>
<evidence type="ECO:0000313" key="3">
    <source>
        <dbReference type="Proteomes" id="UP000751852"/>
    </source>
</evidence>
<dbReference type="EMBL" id="JABANU010000016">
    <property type="protein sequence ID" value="MBI5975393.1"/>
    <property type="molecule type" value="Genomic_DNA"/>
</dbReference>
<dbReference type="CDD" id="cd03801">
    <property type="entry name" value="GT4_PimA-like"/>
    <property type="match status" value="1"/>
</dbReference>
<keyword evidence="3" id="KW-1185">Reference proteome</keyword>
<dbReference type="Pfam" id="PF00534">
    <property type="entry name" value="Glycos_transf_1"/>
    <property type="match status" value="1"/>
</dbReference>
<protein>
    <submittedName>
        <fullName evidence="2">Glycosyltransferase family 4 protein</fullName>
    </submittedName>
</protein>
<dbReference type="InterPro" id="IPR001296">
    <property type="entry name" value="Glyco_trans_1"/>
</dbReference>
<evidence type="ECO:0000259" key="1">
    <source>
        <dbReference type="Pfam" id="PF00534"/>
    </source>
</evidence>
<proteinExistence type="predicted"/>
<name>A0ABS0T9L2_9STAP</name>
<accession>A0ABS0T9L2</accession>
<dbReference type="Gene3D" id="3.40.50.2000">
    <property type="entry name" value="Glycogen Phosphorylase B"/>
    <property type="match status" value="2"/>
</dbReference>
<feature type="domain" description="Glycosyl transferase family 1" evidence="1">
    <location>
        <begin position="197"/>
        <end position="352"/>
    </location>
</feature>
<comment type="caution">
    <text evidence="2">The sequence shown here is derived from an EMBL/GenBank/DDBJ whole genome shotgun (WGS) entry which is preliminary data.</text>
</comment>
<dbReference type="SUPFAM" id="SSF53756">
    <property type="entry name" value="UDP-Glycosyltransferase/glycogen phosphorylase"/>
    <property type="match status" value="1"/>
</dbReference>
<dbReference type="PANTHER" id="PTHR45947">
    <property type="entry name" value="SULFOQUINOVOSYL TRANSFERASE SQD2"/>
    <property type="match status" value="1"/>
</dbReference>
<evidence type="ECO:0000313" key="2">
    <source>
        <dbReference type="EMBL" id="MBI5975393.1"/>
    </source>
</evidence>
<dbReference type="PANTHER" id="PTHR45947:SF3">
    <property type="entry name" value="SULFOQUINOVOSYL TRANSFERASE SQD2"/>
    <property type="match status" value="1"/>
</dbReference>